<evidence type="ECO:0000313" key="2">
    <source>
        <dbReference type="EMBL" id="GAA0915856.1"/>
    </source>
</evidence>
<dbReference type="SUPFAM" id="SSF46785">
    <property type="entry name" value="Winged helix' DNA-binding domain"/>
    <property type="match status" value="1"/>
</dbReference>
<dbReference type="EMBL" id="BAAAHQ010000004">
    <property type="protein sequence ID" value="GAA0915856.1"/>
    <property type="molecule type" value="Genomic_DNA"/>
</dbReference>
<dbReference type="Proteomes" id="UP001501578">
    <property type="component" value="Unassembled WGS sequence"/>
</dbReference>
<proteinExistence type="predicted"/>
<dbReference type="InterPro" id="IPR000835">
    <property type="entry name" value="HTH_MarR-typ"/>
</dbReference>
<evidence type="ECO:0000259" key="1">
    <source>
        <dbReference type="SMART" id="SM00347"/>
    </source>
</evidence>
<gene>
    <name evidence="2" type="ORF">GCM10009560_10540</name>
</gene>
<dbReference type="SMART" id="SM00347">
    <property type="entry name" value="HTH_MARR"/>
    <property type="match status" value="1"/>
</dbReference>
<name>A0ABN1NSN2_9ACTN</name>
<dbReference type="InterPro" id="IPR036388">
    <property type="entry name" value="WH-like_DNA-bd_sf"/>
</dbReference>
<dbReference type="InterPro" id="IPR036390">
    <property type="entry name" value="WH_DNA-bd_sf"/>
</dbReference>
<feature type="domain" description="HTH marR-type" evidence="1">
    <location>
        <begin position="29"/>
        <end position="135"/>
    </location>
</feature>
<keyword evidence="3" id="KW-1185">Reference proteome</keyword>
<sequence length="156" mass="17331">MVMTSDDRVREAWEAYRRLRLTLDAEVARDLERNCGLSMPDYDVLSALTELSGGEHCVRVRGLAEHLGWAHSRLSRQLGRMEGRDLIARESCGLDGRGEDVVLTDTGRRAHEQAAPVHLASVRHRLADRLTPDQLTALTTIGLVLSADRPLPKVKG</sequence>
<dbReference type="PANTHER" id="PTHR33164:SF99">
    <property type="entry name" value="MARR FAMILY REGULATORY PROTEIN"/>
    <property type="match status" value="1"/>
</dbReference>
<comment type="caution">
    <text evidence="2">The sequence shown here is derived from an EMBL/GenBank/DDBJ whole genome shotgun (WGS) entry which is preliminary data.</text>
</comment>
<dbReference type="Gene3D" id="1.10.10.10">
    <property type="entry name" value="Winged helix-like DNA-binding domain superfamily/Winged helix DNA-binding domain"/>
    <property type="match status" value="1"/>
</dbReference>
<protein>
    <submittedName>
        <fullName evidence="2">MarR family transcriptional regulator</fullName>
    </submittedName>
</protein>
<reference evidence="2 3" key="1">
    <citation type="journal article" date="2019" name="Int. J. Syst. Evol. Microbiol.">
        <title>The Global Catalogue of Microorganisms (GCM) 10K type strain sequencing project: providing services to taxonomists for standard genome sequencing and annotation.</title>
        <authorList>
            <consortium name="The Broad Institute Genomics Platform"/>
            <consortium name="The Broad Institute Genome Sequencing Center for Infectious Disease"/>
            <person name="Wu L."/>
            <person name="Ma J."/>
        </authorList>
    </citation>
    <scope>NUCLEOTIDE SEQUENCE [LARGE SCALE GENOMIC DNA]</scope>
    <source>
        <strain evidence="2 3">JCM 11136</strain>
    </source>
</reference>
<evidence type="ECO:0000313" key="3">
    <source>
        <dbReference type="Proteomes" id="UP001501578"/>
    </source>
</evidence>
<dbReference type="InterPro" id="IPR039422">
    <property type="entry name" value="MarR/SlyA-like"/>
</dbReference>
<organism evidence="2 3">
    <name type="scientific">Nonomuraea longicatena</name>
    <dbReference type="NCBI Taxonomy" id="83682"/>
    <lineage>
        <taxon>Bacteria</taxon>
        <taxon>Bacillati</taxon>
        <taxon>Actinomycetota</taxon>
        <taxon>Actinomycetes</taxon>
        <taxon>Streptosporangiales</taxon>
        <taxon>Streptosporangiaceae</taxon>
        <taxon>Nonomuraea</taxon>
    </lineage>
</organism>
<dbReference type="Pfam" id="PF12802">
    <property type="entry name" value="MarR_2"/>
    <property type="match status" value="1"/>
</dbReference>
<dbReference type="PANTHER" id="PTHR33164">
    <property type="entry name" value="TRANSCRIPTIONAL REGULATOR, MARR FAMILY"/>
    <property type="match status" value="1"/>
</dbReference>
<accession>A0ABN1NSN2</accession>